<dbReference type="Pfam" id="PF19975">
    <property type="entry name" value="DO-GTPase1"/>
    <property type="match status" value="1"/>
</dbReference>
<reference evidence="2 3" key="1">
    <citation type="submission" date="2019-11" db="EMBL/GenBank/DDBJ databases">
        <title>Whole genome sequence of a plant growth promoting strain Serratia marcescens BTL07 isolated from the rhizoplane of Chili (Capsicum annuum).</title>
        <authorList>
            <person name="Dutta S."/>
            <person name="Khatun A."/>
            <person name="Gupta D.R."/>
            <person name="Surovy M.Z."/>
            <person name="Rahman M.M."/>
            <person name="Mahmud N.U."/>
            <person name="Emes R."/>
            <person name="Warry A."/>
            <person name="West H."/>
            <person name="Clarke M.L."/>
            <person name="Islam M.T."/>
        </authorList>
    </citation>
    <scope>NUCLEOTIDE SEQUENCE [LARGE SCALE GENOMIC DNA]</scope>
    <source>
        <strain evidence="2 3">BTL07</strain>
    </source>
</reference>
<name>A0ABD6HXA0_SERMA</name>
<evidence type="ECO:0000259" key="1">
    <source>
        <dbReference type="Pfam" id="PF19975"/>
    </source>
</evidence>
<gene>
    <name evidence="2" type="ORF">GMA22_03025</name>
</gene>
<dbReference type="EMBL" id="WNKC01000001">
    <property type="protein sequence ID" value="MVF02234.1"/>
    <property type="molecule type" value="Genomic_DNA"/>
</dbReference>
<dbReference type="RefSeq" id="WP_156865367.1">
    <property type="nucleotide sequence ID" value="NZ_JARSAO010000002.1"/>
</dbReference>
<dbReference type="InterPro" id="IPR027417">
    <property type="entry name" value="P-loop_NTPase"/>
</dbReference>
<dbReference type="AlphaFoldDB" id="A0ABD6HXA0"/>
<sequence>MQVKKISFLGLPSSGKSTFLAALWHLILTDEVECPLSLNGFTSDYPYLNSIHSHWIDGNPLHRTSMESEQIAELNLIQDCSKEQFTLLIPDLSGEEFELQLSRKKVKTKTFEMINEATGIVLFLSADKKDGDVYFHQVGKSKKIRKGNVENMSWDYHLIPTQVKIVELLQTLMSFPFVKESYRISFIISAWDVVMEREITPDTWIKEEYPLLQQFLETNSKFFLAKIYGVSAQGGDLNDPKKKLDLTSMYTASERIICHDGNNLTHDITKPLIWIINGND</sequence>
<dbReference type="Proteomes" id="UP000443014">
    <property type="component" value="Unassembled WGS sequence"/>
</dbReference>
<comment type="caution">
    <text evidence="2">The sequence shown here is derived from an EMBL/GenBank/DDBJ whole genome shotgun (WGS) entry which is preliminary data.</text>
</comment>
<feature type="domain" description="Double-GTPase 1" evidence="1">
    <location>
        <begin position="8"/>
        <end position="275"/>
    </location>
</feature>
<protein>
    <recommendedName>
        <fullName evidence="1">Double-GTPase 1 domain-containing protein</fullName>
    </recommendedName>
</protein>
<accession>A0ABD6HXA0</accession>
<dbReference type="InterPro" id="IPR045530">
    <property type="entry name" value="DO-GTPase1"/>
</dbReference>
<proteinExistence type="predicted"/>
<organism evidence="2 3">
    <name type="scientific">Serratia marcescens</name>
    <dbReference type="NCBI Taxonomy" id="615"/>
    <lineage>
        <taxon>Bacteria</taxon>
        <taxon>Pseudomonadati</taxon>
        <taxon>Pseudomonadota</taxon>
        <taxon>Gammaproteobacteria</taxon>
        <taxon>Enterobacterales</taxon>
        <taxon>Yersiniaceae</taxon>
        <taxon>Serratia</taxon>
    </lineage>
</organism>
<evidence type="ECO:0000313" key="2">
    <source>
        <dbReference type="EMBL" id="MVF02234.1"/>
    </source>
</evidence>
<dbReference type="SUPFAM" id="SSF52540">
    <property type="entry name" value="P-loop containing nucleoside triphosphate hydrolases"/>
    <property type="match status" value="1"/>
</dbReference>
<evidence type="ECO:0000313" key="3">
    <source>
        <dbReference type="Proteomes" id="UP000443014"/>
    </source>
</evidence>